<evidence type="ECO:0000313" key="3">
    <source>
        <dbReference type="Proteomes" id="UP000004713"/>
    </source>
</evidence>
<keyword evidence="1" id="KW-0472">Membrane</keyword>
<dbReference type="EMBL" id="ABFZ02000013">
    <property type="protein sequence ID" value="EDS16792.1"/>
    <property type="molecule type" value="Genomic_DNA"/>
</dbReference>
<organism evidence="2 3">
    <name type="scientific">Bacteroides stercoris ATCC 43183</name>
    <dbReference type="NCBI Taxonomy" id="449673"/>
    <lineage>
        <taxon>Bacteria</taxon>
        <taxon>Pseudomonadati</taxon>
        <taxon>Bacteroidota</taxon>
        <taxon>Bacteroidia</taxon>
        <taxon>Bacteroidales</taxon>
        <taxon>Bacteroidaceae</taxon>
        <taxon>Bacteroides</taxon>
    </lineage>
</organism>
<feature type="transmembrane region" description="Helical" evidence="1">
    <location>
        <begin position="20"/>
        <end position="39"/>
    </location>
</feature>
<sequence>MFILHAFAFYYIITLKKSGITYAIPLFFKYLLLYLSWFFSV</sequence>
<evidence type="ECO:0000256" key="1">
    <source>
        <dbReference type="SAM" id="Phobius"/>
    </source>
</evidence>
<dbReference type="Proteomes" id="UP000004713">
    <property type="component" value="Unassembled WGS sequence"/>
</dbReference>
<keyword evidence="1" id="KW-1133">Transmembrane helix</keyword>
<evidence type="ECO:0000313" key="2">
    <source>
        <dbReference type="EMBL" id="EDS16792.1"/>
    </source>
</evidence>
<dbReference type="AlphaFoldDB" id="B0NLG0"/>
<proteinExistence type="predicted"/>
<name>B0NLG0_BACSE</name>
<dbReference type="HOGENOM" id="CLU_3266022_0_0_10"/>
<accession>B0NLG0</accession>
<reference evidence="2 3" key="1">
    <citation type="submission" date="2007-11" db="EMBL/GenBank/DDBJ databases">
        <title>Draft genome sequence of Bacteroides stercoris(ATCC 43183).</title>
        <authorList>
            <person name="Sudarsanam P."/>
            <person name="Ley R."/>
            <person name="Guruge J."/>
            <person name="Turnbaugh P.J."/>
            <person name="Mahowald M."/>
            <person name="Liep D."/>
            <person name="Gordon J."/>
        </authorList>
    </citation>
    <scope>NUCLEOTIDE SEQUENCE [LARGE SCALE GENOMIC DNA]</scope>
    <source>
        <strain evidence="2 3">ATCC 43183</strain>
    </source>
</reference>
<keyword evidence="1" id="KW-0812">Transmembrane</keyword>
<gene>
    <name evidence="2" type="ORF">BACSTE_00326</name>
</gene>
<protein>
    <submittedName>
        <fullName evidence="2">Uncharacterized protein</fullName>
    </submittedName>
</protein>
<comment type="caution">
    <text evidence="2">The sequence shown here is derived from an EMBL/GenBank/DDBJ whole genome shotgun (WGS) entry which is preliminary data.</text>
</comment>
<reference evidence="2 3" key="2">
    <citation type="submission" date="2007-11" db="EMBL/GenBank/DDBJ databases">
        <authorList>
            <person name="Fulton L."/>
            <person name="Clifton S."/>
            <person name="Fulton B."/>
            <person name="Xu J."/>
            <person name="Minx P."/>
            <person name="Pepin K.H."/>
            <person name="Johnson M."/>
            <person name="Thiruvilangam P."/>
            <person name="Bhonagiri V."/>
            <person name="Nash W.E."/>
            <person name="Mardis E.R."/>
            <person name="Wilson R.K."/>
        </authorList>
    </citation>
    <scope>NUCLEOTIDE SEQUENCE [LARGE SCALE GENOMIC DNA]</scope>
    <source>
        <strain evidence="2 3">ATCC 43183</strain>
    </source>
</reference>